<name>A0A1W6ZEC7_9BORD</name>
<dbReference type="Gene3D" id="3.10.450.160">
    <property type="entry name" value="inner membrane protein cigr"/>
    <property type="match status" value="1"/>
</dbReference>
<evidence type="ECO:0000256" key="1">
    <source>
        <dbReference type="SAM" id="MobiDB-lite"/>
    </source>
</evidence>
<sequence>MYKRLLAAALSCSLLGVSSMAWADDHRGRDRDRHEHRKEHRHEHRGDRHDKHDRKEWRRDDHRDDRWHHARRGPPPRVVVEKHYHAAPRPHHRWSRGEYVPRMYRGGHYVVADYHAYHLAPPPRGHHWINVGADYFLIGVATGVVLQAVLGG</sequence>
<dbReference type="AlphaFoldDB" id="A0A1W6ZEC7"/>
<feature type="region of interest" description="Disordered" evidence="1">
    <location>
        <begin position="25"/>
        <end position="74"/>
    </location>
</feature>
<dbReference type="OrthoDB" id="6687316at2"/>
<reference evidence="3 4" key="1">
    <citation type="submission" date="2017-05" db="EMBL/GenBank/DDBJ databases">
        <title>Complete and WGS of Bordetella genogroups.</title>
        <authorList>
            <person name="Spilker T."/>
            <person name="LiPuma J."/>
        </authorList>
    </citation>
    <scope>NUCLEOTIDE SEQUENCE [LARGE SCALE GENOMIC DNA]</scope>
    <source>
        <strain evidence="3 4">AU7206</strain>
    </source>
</reference>
<organism evidence="3 4">
    <name type="scientific">Bordetella genomosp. 13</name>
    <dbReference type="NCBI Taxonomy" id="463040"/>
    <lineage>
        <taxon>Bacteria</taxon>
        <taxon>Pseudomonadati</taxon>
        <taxon>Pseudomonadota</taxon>
        <taxon>Betaproteobacteria</taxon>
        <taxon>Burkholderiales</taxon>
        <taxon>Alcaligenaceae</taxon>
        <taxon>Bordetella</taxon>
    </lineage>
</organism>
<feature type="chain" id="PRO_5012800401" description="Transmembrane signal peptide protein" evidence="2">
    <location>
        <begin position="24"/>
        <end position="152"/>
    </location>
</feature>
<gene>
    <name evidence="3" type="ORF">CAL15_15525</name>
</gene>
<feature type="compositionally biased region" description="Basic residues" evidence="1">
    <location>
        <begin position="34"/>
        <end position="43"/>
    </location>
</feature>
<dbReference type="RefSeq" id="WP_086079428.1">
    <property type="nucleotide sequence ID" value="NZ_CP021111.1"/>
</dbReference>
<keyword evidence="2" id="KW-0732">Signal</keyword>
<feature type="compositionally biased region" description="Basic and acidic residues" evidence="1">
    <location>
        <begin position="44"/>
        <end position="67"/>
    </location>
</feature>
<dbReference type="STRING" id="463040.CAL15_15525"/>
<dbReference type="Proteomes" id="UP000194161">
    <property type="component" value="Chromosome"/>
</dbReference>
<dbReference type="EMBL" id="CP021111">
    <property type="protein sequence ID" value="ARP95667.1"/>
    <property type="molecule type" value="Genomic_DNA"/>
</dbReference>
<proteinExistence type="predicted"/>
<accession>A0A1W6ZEC7</accession>
<feature type="signal peptide" evidence="2">
    <location>
        <begin position="1"/>
        <end position="23"/>
    </location>
</feature>
<protein>
    <recommendedName>
        <fullName evidence="5">Transmembrane signal peptide protein</fullName>
    </recommendedName>
</protein>
<dbReference type="InterPro" id="IPR024572">
    <property type="entry name" value="RcnB"/>
</dbReference>
<keyword evidence="4" id="KW-1185">Reference proteome</keyword>
<evidence type="ECO:0000313" key="4">
    <source>
        <dbReference type="Proteomes" id="UP000194161"/>
    </source>
</evidence>
<evidence type="ECO:0000313" key="3">
    <source>
        <dbReference type="EMBL" id="ARP95667.1"/>
    </source>
</evidence>
<dbReference type="Pfam" id="PF11776">
    <property type="entry name" value="RcnB"/>
    <property type="match status" value="1"/>
</dbReference>
<dbReference type="KEGG" id="bgm:CAL15_15525"/>
<evidence type="ECO:0000256" key="2">
    <source>
        <dbReference type="SAM" id="SignalP"/>
    </source>
</evidence>
<evidence type="ECO:0008006" key="5">
    <source>
        <dbReference type="Google" id="ProtNLM"/>
    </source>
</evidence>